<dbReference type="InterPro" id="IPR008090">
    <property type="entry name" value="Fe_iron_reduct"/>
</dbReference>
<feature type="domain" description="Ferric siderophore reductase C-terminal" evidence="1">
    <location>
        <begin position="208"/>
        <end position="228"/>
    </location>
</feature>
<dbReference type="Pfam" id="PF11575">
    <property type="entry name" value="FhuF_C"/>
    <property type="match status" value="1"/>
</dbReference>
<evidence type="ECO:0000313" key="2">
    <source>
        <dbReference type="EMBL" id="MBE0348050.1"/>
    </source>
</evidence>
<keyword evidence="3" id="KW-1185">Reference proteome</keyword>
<protein>
    <submittedName>
        <fullName evidence="2">Ferric iron reductase protein FhuF</fullName>
    </submittedName>
</protein>
<reference evidence="2 3" key="1">
    <citation type="submission" date="2015-06" db="EMBL/GenBank/DDBJ databases">
        <title>Genome sequence of Pseudoalteromonas peptidolytica.</title>
        <authorList>
            <person name="Xie B.-B."/>
            <person name="Rong J.-C."/>
            <person name="Qin Q.-L."/>
            <person name="Zhang Y.-Z."/>
        </authorList>
    </citation>
    <scope>NUCLEOTIDE SEQUENCE [LARGE SCALE GENOMIC DNA]</scope>
    <source>
        <strain evidence="2 3">F12-50-A1</strain>
    </source>
</reference>
<accession>A0A8I0MY45</accession>
<organism evidence="2 3">
    <name type="scientific">Pseudoalteromonas peptidolytica F12-50-A1</name>
    <dbReference type="NCBI Taxonomy" id="1315280"/>
    <lineage>
        <taxon>Bacteria</taxon>
        <taxon>Pseudomonadati</taxon>
        <taxon>Pseudomonadota</taxon>
        <taxon>Gammaproteobacteria</taxon>
        <taxon>Alteromonadales</taxon>
        <taxon>Pseudoalteromonadaceae</taxon>
        <taxon>Pseudoalteromonas</taxon>
    </lineage>
</organism>
<dbReference type="NCBIfam" id="TIGR03951">
    <property type="entry name" value="Fe_III_red_FhuF"/>
    <property type="match status" value="1"/>
</dbReference>
<dbReference type="InterPro" id="IPR024726">
    <property type="entry name" value="FhuF_C"/>
</dbReference>
<name>A0A8I0MY45_9GAMM</name>
<proteinExistence type="predicted"/>
<gene>
    <name evidence="2" type="primary">fhuF</name>
    <name evidence="2" type="ORF">PPEP_a3146</name>
</gene>
<sequence length="252" mass="29001">MLPILKPYLSPTLEQYARGVSLISETQTPLSQQLERVVTLSEAIAQFSAAKGVKGKRAQASVWHMHYTLQIMPSVLFVHSVLNRKLPFATEQVSIDTNHWQLQLPHQGTAMASQPTLEKYDSFIFEHLVPLHRFLVQHFGVPEPVLWSNCAFRLRQFFPTILHYTGRRKETQEDFETLSQSKYLGQLRNPFYAPRIELSDTHGPYQLRASCCFLHKVSNSKLCRDCPKQPHHADARQQQRALYKTMMATNGI</sequence>
<dbReference type="EMBL" id="AQHF01000030">
    <property type="protein sequence ID" value="MBE0348050.1"/>
    <property type="molecule type" value="Genomic_DNA"/>
</dbReference>
<comment type="caution">
    <text evidence="2">The sequence shown here is derived from an EMBL/GenBank/DDBJ whole genome shotgun (WGS) entry which is preliminary data.</text>
</comment>
<evidence type="ECO:0000259" key="1">
    <source>
        <dbReference type="Pfam" id="PF11575"/>
    </source>
</evidence>
<dbReference type="Proteomes" id="UP000660708">
    <property type="component" value="Unassembled WGS sequence"/>
</dbReference>
<dbReference type="RefSeq" id="WP_147390834.1">
    <property type="nucleotide sequence ID" value="NZ_AQHF01000030.1"/>
</dbReference>
<evidence type="ECO:0000313" key="3">
    <source>
        <dbReference type="Proteomes" id="UP000660708"/>
    </source>
</evidence>
<dbReference type="AlphaFoldDB" id="A0A8I0MY45"/>
<dbReference type="GO" id="GO:0051537">
    <property type="term" value="F:2 iron, 2 sulfur cluster binding"/>
    <property type="evidence" value="ECO:0007669"/>
    <property type="project" value="InterPro"/>
</dbReference>